<sequence length="1230" mass="135493">MRILIDLQGAQTESRFRGIGRYSLSIAQAIARNAGRHEVWLALSGAFPDSLDDLRTAFAGLVPPERIRVFDVPRPVAEHETTNRWRARAAEHVRAHFLAEMQADVVLVTSLFEGYVDDAVTRIDKDVPGVRTAAILYDLIPYLKPEVYLPTTLLRQYYDRKIDSLRNADLLLSISAYSRAEAVATLGLDADRVVNISTAVDGRFQRMQYPDELTRALRERLHIRRDILMYAPGGFDHRKNFDGLIQAYAQLPAQYRAAYQLVIVSKINRGDQANLQALAAQAGLRDDELVLTGYVSDDELVMLYNMAALFVFPSLHEGFGLPVLEAMSCGAPVLGANATSVPEVIGCDEALFDPAVPAQIAAKIQQAMADDALRARLREHGLAQARTFSWDRSAVTALAALEKLVADAAPAAAMPWERQQALSAARYRDLLRDVAREYRAAGVQDDEELKLLADVMARNLQQTDRIRRGRVLPDKLTWRVEGPFDSSYSLALLNRETALALRELGHDVALHSTEGPGDFAPDPAFLQANPALAALHARVASLREEDADVCSRNLYPPRVDDMRGRLNLLHHYAWEESAFPHDWTTAFNAHLQGMTCLSTHVQKVMVDQGVCVPMRTSGCGVDHWLRVRADRTRPCPGRAFRFLHVSSCFPRKGADVLLRAYGDAFTIADDVTLVIKTFANPHNDIHTWLADARRDNPAYPDVVILEEDLSDAELKGLLEECHVLVAPSRAEGFAMPLAEAMLSGLPVITTGWSGQLDFCNPETAWLVDFTFTPAQTHFGLFGSVWAEPDQDHLARTMRDVRALPAPERRAKADRGRDLLLERFTWRHVAERLVDAARAFAQPAHAGEQKIGWVTSWHTKCGIATYSAHLIHNLPADVTILAAHAAERTAADGPEVVRCWEQGDHDTLDELAAAIDAAGVTTLVLQFNYGFFQLERLAAFLLAQRAAGRIVVVTLHATIDPAHVPHKRLEILVPALRACQRVLVHAPADLNRLKRHGLLDNVTLFPHGILDWPEPAPRRAAKTFEIASYGFFLPHKGLPQLVEALALLRGEGRDVRLNMVNAEYPIAESAQLVADVKALAKRLMVDDLVDFCTDFLDDHASLGKLAASDLIVFPYQNTGESASGAVRYGLASGRPVAVTPLAIFDDVQAVTFRLPGQAPQEIAAGIAALMDDVAAGAPRVGAIQAEAGRWRAAHRYSRLGERLYNMMNALHAAAAEGARAHGVTAASFHES</sequence>
<dbReference type="Gene3D" id="3.40.50.2000">
    <property type="entry name" value="Glycogen Phosphorylase B"/>
    <property type="match status" value="5"/>
</dbReference>
<protein>
    <submittedName>
        <fullName evidence="3">Glycosyltransferase</fullName>
    </submittedName>
</protein>
<dbReference type="PANTHER" id="PTHR46656">
    <property type="entry name" value="PUTATIVE-RELATED"/>
    <property type="match status" value="1"/>
</dbReference>
<proteinExistence type="predicted"/>
<dbReference type="Pfam" id="PF00534">
    <property type="entry name" value="Glycos_transf_1"/>
    <property type="match status" value="1"/>
</dbReference>
<dbReference type="InterPro" id="IPR028098">
    <property type="entry name" value="Glyco_trans_4-like_N"/>
</dbReference>
<reference evidence="3 4" key="1">
    <citation type="submission" date="2020-03" db="EMBL/GenBank/DDBJ databases">
        <title>Genome sequence of strain Massilia sp. TW-1.</title>
        <authorList>
            <person name="Chaudhary D.K."/>
        </authorList>
    </citation>
    <scope>NUCLEOTIDE SEQUENCE [LARGE SCALE GENOMIC DNA]</scope>
    <source>
        <strain evidence="3 4">TW-1</strain>
    </source>
</reference>
<dbReference type="CDD" id="cd03801">
    <property type="entry name" value="GT4_PimA-like"/>
    <property type="match status" value="1"/>
</dbReference>
<evidence type="ECO:0000259" key="1">
    <source>
        <dbReference type="Pfam" id="PF00534"/>
    </source>
</evidence>
<dbReference type="Pfam" id="PF20706">
    <property type="entry name" value="GT4-conflict"/>
    <property type="match status" value="1"/>
</dbReference>
<evidence type="ECO:0000313" key="3">
    <source>
        <dbReference type="EMBL" id="NIA57575.1"/>
    </source>
</evidence>
<evidence type="ECO:0000313" key="4">
    <source>
        <dbReference type="Proteomes" id="UP000716322"/>
    </source>
</evidence>
<dbReference type="CDD" id="cd03809">
    <property type="entry name" value="GT4_MtfB-like"/>
    <property type="match status" value="1"/>
</dbReference>
<name>A0ABX0PJF1_9BURK</name>
<dbReference type="PANTHER" id="PTHR46656:SF3">
    <property type="entry name" value="PUTATIVE-RELATED"/>
    <property type="match status" value="1"/>
</dbReference>
<evidence type="ECO:0000259" key="2">
    <source>
        <dbReference type="Pfam" id="PF13439"/>
    </source>
</evidence>
<dbReference type="InterPro" id="IPR001296">
    <property type="entry name" value="Glyco_trans_1"/>
</dbReference>
<comment type="caution">
    <text evidence="3">The sequence shown here is derived from an EMBL/GenBank/DDBJ whole genome shotgun (WGS) entry which is preliminary data.</text>
</comment>
<dbReference type="Pfam" id="PF13439">
    <property type="entry name" value="Glyco_transf_4"/>
    <property type="match status" value="1"/>
</dbReference>
<dbReference type="SUPFAM" id="SSF53756">
    <property type="entry name" value="UDP-Glycosyltransferase/glycogen phosphorylase"/>
    <property type="match status" value="3"/>
</dbReference>
<feature type="domain" description="Glycosyl transferase family 1" evidence="1">
    <location>
        <begin position="226"/>
        <end position="381"/>
    </location>
</feature>
<feature type="domain" description="Glycosyltransferase subfamily 4-like N-terminal" evidence="2">
    <location>
        <begin position="17"/>
        <end position="201"/>
    </location>
</feature>
<gene>
    <name evidence="3" type="ORF">HAV22_28510</name>
</gene>
<dbReference type="EMBL" id="JAAQOM010000024">
    <property type="protein sequence ID" value="NIA57575.1"/>
    <property type="molecule type" value="Genomic_DNA"/>
</dbReference>
<organism evidence="3 4">
    <name type="scientific">Telluria antibiotica</name>
    <dbReference type="NCBI Taxonomy" id="2717319"/>
    <lineage>
        <taxon>Bacteria</taxon>
        <taxon>Pseudomonadati</taxon>
        <taxon>Pseudomonadota</taxon>
        <taxon>Betaproteobacteria</taxon>
        <taxon>Burkholderiales</taxon>
        <taxon>Oxalobacteraceae</taxon>
        <taxon>Telluria group</taxon>
        <taxon>Telluria</taxon>
    </lineage>
</organism>
<accession>A0ABX0PJF1</accession>
<dbReference type="RefSeq" id="WP_166864443.1">
    <property type="nucleotide sequence ID" value="NZ_JAAQOM010000024.1"/>
</dbReference>
<dbReference type="Proteomes" id="UP000716322">
    <property type="component" value="Unassembled WGS sequence"/>
</dbReference>
<keyword evidence="4" id="KW-1185">Reference proteome</keyword>